<dbReference type="OrthoDB" id="5771769at2759"/>
<dbReference type="PRINTS" id="PR00047">
    <property type="entry name" value="STROIDFINGER"/>
</dbReference>
<dbReference type="PANTHER" id="PTHR24086:SF15">
    <property type="entry name" value="NUCLEAR HORMONE RECEPTOR FTZ-F1"/>
    <property type="match status" value="1"/>
</dbReference>
<evidence type="ECO:0000256" key="1">
    <source>
        <dbReference type="ARBA" id="ARBA00004123"/>
    </source>
</evidence>
<dbReference type="GO" id="GO:0000978">
    <property type="term" value="F:RNA polymerase II cis-regulatory region sequence-specific DNA binding"/>
    <property type="evidence" value="ECO:0007669"/>
    <property type="project" value="TreeGrafter"/>
</dbReference>
<dbReference type="Pfam" id="PF00105">
    <property type="entry name" value="zf-C4"/>
    <property type="match status" value="2"/>
</dbReference>
<dbReference type="SUPFAM" id="SSF57716">
    <property type="entry name" value="Glucocorticoid receptor-like (DNA-binding domain)"/>
    <property type="match status" value="1"/>
</dbReference>
<comment type="caution">
    <text evidence="12">The sequence shown here is derived from an EMBL/GenBank/DDBJ whole genome shotgun (WGS) entry which is preliminary data.</text>
</comment>
<evidence type="ECO:0000313" key="13">
    <source>
        <dbReference type="Proteomes" id="UP000784294"/>
    </source>
</evidence>
<proteinExistence type="predicted"/>
<keyword evidence="5" id="KW-0805">Transcription regulation</keyword>
<dbReference type="PANTHER" id="PTHR24086">
    <property type="entry name" value="NUCLEAR RECEPTOR SUBFAMILY 5 GROUP A"/>
    <property type="match status" value="1"/>
</dbReference>
<keyword evidence="8" id="KW-0675">Receptor</keyword>
<evidence type="ECO:0000256" key="7">
    <source>
        <dbReference type="ARBA" id="ARBA00023163"/>
    </source>
</evidence>
<keyword evidence="3" id="KW-0863">Zinc-finger</keyword>
<comment type="subcellular location">
    <subcellularLocation>
        <location evidence="1">Nucleus</location>
    </subcellularLocation>
</comment>
<evidence type="ECO:0000259" key="11">
    <source>
        <dbReference type="PROSITE" id="PS51030"/>
    </source>
</evidence>
<evidence type="ECO:0000256" key="3">
    <source>
        <dbReference type="ARBA" id="ARBA00022771"/>
    </source>
</evidence>
<keyword evidence="6" id="KW-0238">DNA-binding</keyword>
<evidence type="ECO:0000256" key="5">
    <source>
        <dbReference type="ARBA" id="ARBA00023015"/>
    </source>
</evidence>
<evidence type="ECO:0000256" key="10">
    <source>
        <dbReference type="SAM" id="MobiDB-lite"/>
    </source>
</evidence>
<organism evidence="12 13">
    <name type="scientific">Protopolystoma xenopodis</name>
    <dbReference type="NCBI Taxonomy" id="117903"/>
    <lineage>
        <taxon>Eukaryota</taxon>
        <taxon>Metazoa</taxon>
        <taxon>Spiralia</taxon>
        <taxon>Lophotrochozoa</taxon>
        <taxon>Platyhelminthes</taxon>
        <taxon>Monogenea</taxon>
        <taxon>Polyopisthocotylea</taxon>
        <taxon>Polystomatidea</taxon>
        <taxon>Polystomatidae</taxon>
        <taxon>Protopolystoma</taxon>
    </lineage>
</organism>
<evidence type="ECO:0000256" key="4">
    <source>
        <dbReference type="ARBA" id="ARBA00022833"/>
    </source>
</evidence>
<evidence type="ECO:0000256" key="9">
    <source>
        <dbReference type="ARBA" id="ARBA00023242"/>
    </source>
</evidence>
<keyword evidence="4" id="KW-0862">Zinc</keyword>
<accession>A0A448X2T6</accession>
<feature type="region of interest" description="Disordered" evidence="10">
    <location>
        <begin position="79"/>
        <end position="98"/>
    </location>
</feature>
<dbReference type="Proteomes" id="UP000784294">
    <property type="component" value="Unassembled WGS sequence"/>
</dbReference>
<keyword evidence="9" id="KW-0539">Nucleus</keyword>
<evidence type="ECO:0000256" key="8">
    <source>
        <dbReference type="ARBA" id="ARBA00023170"/>
    </source>
</evidence>
<keyword evidence="13" id="KW-1185">Reference proteome</keyword>
<dbReference type="AlphaFoldDB" id="A0A448X2T6"/>
<dbReference type="EMBL" id="CAAALY010079484">
    <property type="protein sequence ID" value="VEL26319.1"/>
    <property type="molecule type" value="Genomic_DNA"/>
</dbReference>
<dbReference type="PROSITE" id="PS51030">
    <property type="entry name" value="NUCLEAR_REC_DBD_2"/>
    <property type="match status" value="1"/>
</dbReference>
<dbReference type="InterPro" id="IPR013088">
    <property type="entry name" value="Znf_NHR/GATA"/>
</dbReference>
<gene>
    <name evidence="12" type="ORF">PXEA_LOCUS19759</name>
</gene>
<evidence type="ECO:0000313" key="12">
    <source>
        <dbReference type="EMBL" id="VEL26319.1"/>
    </source>
</evidence>
<evidence type="ECO:0000256" key="2">
    <source>
        <dbReference type="ARBA" id="ARBA00022723"/>
    </source>
</evidence>
<sequence length="226" mass="25323">MTFQHQQQQNQVPSSPLSAPATCIDLAIPKSLSLPKQSEGFVGNEKKLSLSSSNDFKIGTSDSLRHQAFLYYTHNHQPDQSRRECLDDSRSDGTPETCSQDYLDQDSPPALTATCGVGVPCSSSSNLQQVLLLQCELCPVCGDRVSGYHYGLPTCESCKENQIALIVSHYYFSGFFKRTVQNKKEYQCTENGHCTIDRVHRKRCAYCRFQKCLVVGMRVEGMFQSQ</sequence>
<dbReference type="Gene3D" id="3.30.50.10">
    <property type="entry name" value="Erythroid Transcription Factor GATA-1, subunit A"/>
    <property type="match status" value="1"/>
</dbReference>
<name>A0A448X2T6_9PLAT</name>
<dbReference type="InterPro" id="IPR016355">
    <property type="entry name" value="NR5-like"/>
</dbReference>
<dbReference type="GO" id="GO:0008270">
    <property type="term" value="F:zinc ion binding"/>
    <property type="evidence" value="ECO:0007669"/>
    <property type="project" value="UniProtKB-KW"/>
</dbReference>
<evidence type="ECO:0000256" key="6">
    <source>
        <dbReference type="ARBA" id="ARBA00023125"/>
    </source>
</evidence>
<keyword evidence="2" id="KW-0479">Metal-binding</keyword>
<dbReference type="InterPro" id="IPR001628">
    <property type="entry name" value="Znf_hrmn_rcpt"/>
</dbReference>
<dbReference type="SMART" id="SM00399">
    <property type="entry name" value="ZnF_C4"/>
    <property type="match status" value="1"/>
</dbReference>
<dbReference type="GO" id="GO:0004879">
    <property type="term" value="F:nuclear receptor activity"/>
    <property type="evidence" value="ECO:0007669"/>
    <property type="project" value="InterPro"/>
</dbReference>
<dbReference type="GO" id="GO:0090575">
    <property type="term" value="C:RNA polymerase II transcription regulator complex"/>
    <property type="evidence" value="ECO:0007669"/>
    <property type="project" value="TreeGrafter"/>
</dbReference>
<dbReference type="GO" id="GO:0009888">
    <property type="term" value="P:tissue development"/>
    <property type="evidence" value="ECO:0007669"/>
    <property type="project" value="TreeGrafter"/>
</dbReference>
<keyword evidence="7" id="KW-0804">Transcription</keyword>
<feature type="domain" description="Nuclear receptor" evidence="11">
    <location>
        <begin position="135"/>
        <end position="224"/>
    </location>
</feature>
<dbReference type="GO" id="GO:0009755">
    <property type="term" value="P:hormone-mediated signaling pathway"/>
    <property type="evidence" value="ECO:0007669"/>
    <property type="project" value="TreeGrafter"/>
</dbReference>
<protein>
    <recommendedName>
        <fullName evidence="11">Nuclear receptor domain-containing protein</fullName>
    </recommendedName>
</protein>
<feature type="compositionally biased region" description="Basic and acidic residues" evidence="10">
    <location>
        <begin position="79"/>
        <end position="93"/>
    </location>
</feature>
<reference evidence="12" key="1">
    <citation type="submission" date="2018-11" db="EMBL/GenBank/DDBJ databases">
        <authorList>
            <consortium name="Pathogen Informatics"/>
        </authorList>
    </citation>
    <scope>NUCLEOTIDE SEQUENCE</scope>
</reference>